<keyword evidence="2" id="KW-0808">Transferase</keyword>
<dbReference type="SUPFAM" id="SSF55048">
    <property type="entry name" value="Probable ACP-binding domain of malonyl-CoA ACP transacylase"/>
    <property type="match status" value="1"/>
</dbReference>
<dbReference type="InterPro" id="IPR001227">
    <property type="entry name" value="Ac_transferase_dom_sf"/>
</dbReference>
<dbReference type="Proteomes" id="UP001362899">
    <property type="component" value="Unassembled WGS sequence"/>
</dbReference>
<protein>
    <recommendedName>
        <fullName evidence="1">[acyl-carrier-protein] S-malonyltransferase</fullName>
        <ecNumber evidence="1">2.3.1.39</ecNumber>
    </recommendedName>
</protein>
<dbReference type="Gene3D" id="3.30.70.250">
    <property type="entry name" value="Malonyl-CoA ACP transacylase, ACP-binding"/>
    <property type="match status" value="1"/>
</dbReference>
<feature type="domain" description="Malonyl-CoA:ACP transacylase (MAT)" evidence="5">
    <location>
        <begin position="5"/>
        <end position="271"/>
    </location>
</feature>
<dbReference type="EMBL" id="BTGC01000008">
    <property type="protein sequence ID" value="GMM52940.1"/>
    <property type="molecule type" value="Genomic_DNA"/>
</dbReference>
<keyword evidence="3" id="KW-0012">Acyltransferase</keyword>
<dbReference type="AlphaFoldDB" id="A0AAV5RND7"/>
<dbReference type="GO" id="GO:0006633">
    <property type="term" value="P:fatty acid biosynthetic process"/>
    <property type="evidence" value="ECO:0007669"/>
    <property type="project" value="TreeGrafter"/>
</dbReference>
<dbReference type="InterPro" id="IPR050858">
    <property type="entry name" value="Mal-CoA-ACP_Trans/PKS_FabD"/>
</dbReference>
<comment type="catalytic activity">
    <reaction evidence="4">
        <text>holo-[ACP] + malonyl-CoA = malonyl-[ACP] + CoA</text>
        <dbReference type="Rhea" id="RHEA:41792"/>
        <dbReference type="Rhea" id="RHEA-COMP:9623"/>
        <dbReference type="Rhea" id="RHEA-COMP:9685"/>
        <dbReference type="ChEBI" id="CHEBI:57287"/>
        <dbReference type="ChEBI" id="CHEBI:57384"/>
        <dbReference type="ChEBI" id="CHEBI:64479"/>
        <dbReference type="ChEBI" id="CHEBI:78449"/>
        <dbReference type="EC" id="2.3.1.39"/>
    </reaction>
</comment>
<sequence>MRALLFPGQGAQKAAVVQRFLAGYRPLVEPILQEVDKAIPELHLSRLLTESVSNVDINATEIAQPLLVAAGYISFRVWQESQHARIENVCGVGHSIGEYTALTSAGALPLSSMLNIVYTRGKLMKKYCSPLQGMTMLIDLKNIGITDKILAVCAENDVQVASYNTPSRTVISGLKQNISSAVAELKSLYSVKSLDLKVSGAFHSKYMLPAAQELQNSVKAAEWKMPLFPVISNLTGLPYTSIEEIKKNLIDSMTRPVLLTQSLQAVEEVIDMSKIEID</sequence>
<dbReference type="EC" id="2.3.1.39" evidence="1"/>
<dbReference type="SUPFAM" id="SSF52151">
    <property type="entry name" value="FabD/lysophospholipase-like"/>
    <property type="match status" value="1"/>
</dbReference>
<proteinExistence type="predicted"/>
<dbReference type="SMART" id="SM00827">
    <property type="entry name" value="PKS_AT"/>
    <property type="match status" value="1"/>
</dbReference>
<evidence type="ECO:0000313" key="7">
    <source>
        <dbReference type="Proteomes" id="UP001362899"/>
    </source>
</evidence>
<dbReference type="GO" id="GO:0004314">
    <property type="term" value="F:[acyl-carrier-protein] S-malonyltransferase activity"/>
    <property type="evidence" value="ECO:0007669"/>
    <property type="project" value="UniProtKB-EC"/>
</dbReference>
<dbReference type="InterPro" id="IPR016035">
    <property type="entry name" value="Acyl_Trfase/lysoPLipase"/>
</dbReference>
<dbReference type="PANTHER" id="PTHR42681">
    <property type="entry name" value="MALONYL-COA-ACYL CARRIER PROTEIN TRANSACYLASE, MITOCHONDRIAL"/>
    <property type="match status" value="1"/>
</dbReference>
<name>A0AAV5RND7_STABA</name>
<dbReference type="InterPro" id="IPR016036">
    <property type="entry name" value="Malonyl_transacylase_ACP-bd"/>
</dbReference>
<organism evidence="6 7">
    <name type="scientific">Starmerella bacillaris</name>
    <name type="common">Yeast</name>
    <name type="synonym">Candida zemplinina</name>
    <dbReference type="NCBI Taxonomy" id="1247836"/>
    <lineage>
        <taxon>Eukaryota</taxon>
        <taxon>Fungi</taxon>
        <taxon>Dikarya</taxon>
        <taxon>Ascomycota</taxon>
        <taxon>Saccharomycotina</taxon>
        <taxon>Dipodascomycetes</taxon>
        <taxon>Dipodascales</taxon>
        <taxon>Trichomonascaceae</taxon>
        <taxon>Starmerella</taxon>
    </lineage>
</organism>
<evidence type="ECO:0000256" key="3">
    <source>
        <dbReference type="ARBA" id="ARBA00023315"/>
    </source>
</evidence>
<dbReference type="GO" id="GO:0005739">
    <property type="term" value="C:mitochondrion"/>
    <property type="evidence" value="ECO:0007669"/>
    <property type="project" value="TreeGrafter"/>
</dbReference>
<accession>A0AAV5RND7</accession>
<keyword evidence="7" id="KW-1185">Reference proteome</keyword>
<gene>
    <name evidence="6" type="ORF">DASB73_039030</name>
</gene>
<reference evidence="6 7" key="1">
    <citation type="journal article" date="2023" name="Elife">
        <title>Identification of key yeast species and microbe-microbe interactions impacting larval growth of Drosophila in the wild.</title>
        <authorList>
            <person name="Mure A."/>
            <person name="Sugiura Y."/>
            <person name="Maeda R."/>
            <person name="Honda K."/>
            <person name="Sakurai N."/>
            <person name="Takahashi Y."/>
            <person name="Watada M."/>
            <person name="Katoh T."/>
            <person name="Gotoh A."/>
            <person name="Gotoh Y."/>
            <person name="Taniguchi I."/>
            <person name="Nakamura K."/>
            <person name="Hayashi T."/>
            <person name="Katayama T."/>
            <person name="Uemura T."/>
            <person name="Hattori Y."/>
        </authorList>
    </citation>
    <scope>NUCLEOTIDE SEQUENCE [LARGE SCALE GENOMIC DNA]</scope>
    <source>
        <strain evidence="6 7">SB-73</strain>
    </source>
</reference>
<evidence type="ECO:0000256" key="1">
    <source>
        <dbReference type="ARBA" id="ARBA00013258"/>
    </source>
</evidence>
<evidence type="ECO:0000259" key="5">
    <source>
        <dbReference type="SMART" id="SM00827"/>
    </source>
</evidence>
<dbReference type="InterPro" id="IPR014043">
    <property type="entry name" value="Acyl_transferase_dom"/>
</dbReference>
<evidence type="ECO:0000256" key="2">
    <source>
        <dbReference type="ARBA" id="ARBA00022679"/>
    </source>
</evidence>
<dbReference type="PANTHER" id="PTHR42681:SF1">
    <property type="entry name" value="MALONYL-COA-ACYL CARRIER PROTEIN TRANSACYLASE, MITOCHONDRIAL"/>
    <property type="match status" value="1"/>
</dbReference>
<evidence type="ECO:0000313" key="6">
    <source>
        <dbReference type="EMBL" id="GMM52940.1"/>
    </source>
</evidence>
<comment type="caution">
    <text evidence="6">The sequence shown here is derived from an EMBL/GenBank/DDBJ whole genome shotgun (WGS) entry which is preliminary data.</text>
</comment>
<dbReference type="Gene3D" id="3.40.366.10">
    <property type="entry name" value="Malonyl-Coenzyme A Acyl Carrier Protein, domain 2"/>
    <property type="match status" value="1"/>
</dbReference>
<dbReference type="Pfam" id="PF00698">
    <property type="entry name" value="Acyl_transf_1"/>
    <property type="match status" value="1"/>
</dbReference>
<evidence type="ECO:0000256" key="4">
    <source>
        <dbReference type="ARBA" id="ARBA00048462"/>
    </source>
</evidence>